<protein>
    <recommendedName>
        <fullName evidence="3">Zinc finger protein</fullName>
    </recommendedName>
</protein>
<organism evidence="1 2">
    <name type="scientific">Cardamine amara subsp. amara</name>
    <dbReference type="NCBI Taxonomy" id="228776"/>
    <lineage>
        <taxon>Eukaryota</taxon>
        <taxon>Viridiplantae</taxon>
        <taxon>Streptophyta</taxon>
        <taxon>Embryophyta</taxon>
        <taxon>Tracheophyta</taxon>
        <taxon>Spermatophyta</taxon>
        <taxon>Magnoliopsida</taxon>
        <taxon>eudicotyledons</taxon>
        <taxon>Gunneridae</taxon>
        <taxon>Pentapetalae</taxon>
        <taxon>rosids</taxon>
        <taxon>malvids</taxon>
        <taxon>Brassicales</taxon>
        <taxon>Brassicaceae</taxon>
        <taxon>Cardamineae</taxon>
        <taxon>Cardamine</taxon>
    </lineage>
</organism>
<proteinExistence type="predicted"/>
<comment type="caution">
    <text evidence="1">The sequence shown here is derived from an EMBL/GenBank/DDBJ whole genome shotgun (WGS) entry which is preliminary data.</text>
</comment>
<evidence type="ECO:0008006" key="3">
    <source>
        <dbReference type="Google" id="ProtNLM"/>
    </source>
</evidence>
<dbReference type="EMBL" id="JBANAX010000752">
    <property type="protein sequence ID" value="KAL1194517.1"/>
    <property type="molecule type" value="Genomic_DNA"/>
</dbReference>
<name>A0ABD0ZIN1_CARAN</name>
<gene>
    <name evidence="1" type="ORF">V5N11_010423</name>
</gene>
<dbReference type="AlphaFoldDB" id="A0ABD0ZIN1"/>
<evidence type="ECO:0000313" key="2">
    <source>
        <dbReference type="Proteomes" id="UP001558713"/>
    </source>
</evidence>
<evidence type="ECO:0000313" key="1">
    <source>
        <dbReference type="EMBL" id="KAL1194517.1"/>
    </source>
</evidence>
<keyword evidence="2" id="KW-1185">Reference proteome</keyword>
<sequence>MCHHYYHKNSLYNSYASTILPRDFTIPIPKIVANEVCYPPVIRPQPGSPKNSRIKLALEVAMEKKRPRKQHTCGNCNLAGHNRKTCIS</sequence>
<accession>A0ABD0ZIN1</accession>
<dbReference type="Proteomes" id="UP001558713">
    <property type="component" value="Unassembled WGS sequence"/>
</dbReference>
<reference evidence="1 2" key="1">
    <citation type="submission" date="2024-04" db="EMBL/GenBank/DDBJ databases">
        <title>Genome assembly C_amara_ONT_v2.</title>
        <authorList>
            <person name="Yant L."/>
            <person name="Moore C."/>
            <person name="Slenker M."/>
        </authorList>
    </citation>
    <scope>NUCLEOTIDE SEQUENCE [LARGE SCALE GENOMIC DNA]</scope>
    <source>
        <tissue evidence="1">Leaf</tissue>
    </source>
</reference>